<organism evidence="4 5">
    <name type="scientific">Candidatus Paenalcaligenes intestinipullorum</name>
    <dbReference type="NCBI Taxonomy" id="2838718"/>
    <lineage>
        <taxon>Bacteria</taxon>
        <taxon>Pseudomonadati</taxon>
        <taxon>Pseudomonadota</taxon>
        <taxon>Betaproteobacteria</taxon>
        <taxon>Burkholderiales</taxon>
        <taxon>Alcaligenaceae</taxon>
        <taxon>Paenalcaligenes</taxon>
    </lineage>
</organism>
<dbReference type="InterPro" id="IPR011335">
    <property type="entry name" value="Restrct_endonuc-II-like"/>
</dbReference>
<accession>A0A9D2RF35</accession>
<proteinExistence type="inferred from homology"/>
<dbReference type="HAMAP" id="MF_00048">
    <property type="entry name" value="UPF0102"/>
    <property type="match status" value="1"/>
</dbReference>
<dbReference type="PANTHER" id="PTHR34039:SF1">
    <property type="entry name" value="UPF0102 PROTEIN YRAN"/>
    <property type="match status" value="1"/>
</dbReference>
<dbReference type="AlphaFoldDB" id="A0A9D2RF35"/>
<gene>
    <name evidence="4" type="ORF">H9906_02525</name>
</gene>
<dbReference type="EMBL" id="DWUQ01000047">
    <property type="protein sequence ID" value="HJD43888.1"/>
    <property type="molecule type" value="Genomic_DNA"/>
</dbReference>
<feature type="compositionally biased region" description="Basic residues" evidence="3">
    <location>
        <begin position="19"/>
        <end position="39"/>
    </location>
</feature>
<comment type="similarity">
    <text evidence="1 2">Belongs to the UPF0102 family.</text>
</comment>
<dbReference type="Proteomes" id="UP000823889">
    <property type="component" value="Unassembled WGS sequence"/>
</dbReference>
<feature type="region of interest" description="Disordered" evidence="3">
    <location>
        <begin position="1"/>
        <end position="73"/>
    </location>
</feature>
<evidence type="ECO:0000256" key="3">
    <source>
        <dbReference type="SAM" id="MobiDB-lite"/>
    </source>
</evidence>
<comment type="caution">
    <text evidence="4">The sequence shown here is derived from an EMBL/GenBank/DDBJ whole genome shotgun (WGS) entry which is preliminary data.</text>
</comment>
<evidence type="ECO:0000313" key="4">
    <source>
        <dbReference type="EMBL" id="HJD43888.1"/>
    </source>
</evidence>
<dbReference type="Gene3D" id="3.40.1350.10">
    <property type="match status" value="1"/>
</dbReference>
<evidence type="ECO:0000256" key="1">
    <source>
        <dbReference type="ARBA" id="ARBA00006738"/>
    </source>
</evidence>
<dbReference type="InterPro" id="IPR011856">
    <property type="entry name" value="tRNA_endonuc-like_dom_sf"/>
</dbReference>
<dbReference type="NCBIfam" id="NF009150">
    <property type="entry name" value="PRK12497.1-3"/>
    <property type="match status" value="1"/>
</dbReference>
<reference evidence="4" key="1">
    <citation type="journal article" date="2021" name="PeerJ">
        <title>Extensive microbial diversity within the chicken gut microbiome revealed by metagenomics and culture.</title>
        <authorList>
            <person name="Gilroy R."/>
            <person name="Ravi A."/>
            <person name="Getino M."/>
            <person name="Pursley I."/>
            <person name="Horton D.L."/>
            <person name="Alikhan N.F."/>
            <person name="Baker D."/>
            <person name="Gharbi K."/>
            <person name="Hall N."/>
            <person name="Watson M."/>
            <person name="Adriaenssens E.M."/>
            <person name="Foster-Nyarko E."/>
            <person name="Jarju S."/>
            <person name="Secka A."/>
            <person name="Antonio M."/>
            <person name="Oren A."/>
            <person name="Chaudhuri R.R."/>
            <person name="La Ragione R."/>
            <person name="Hildebrand F."/>
            <person name="Pallen M.J."/>
        </authorList>
    </citation>
    <scope>NUCLEOTIDE SEQUENCE</scope>
    <source>
        <strain evidence="4">9264</strain>
    </source>
</reference>
<reference evidence="4" key="2">
    <citation type="submission" date="2021-04" db="EMBL/GenBank/DDBJ databases">
        <authorList>
            <person name="Gilroy R."/>
        </authorList>
    </citation>
    <scope>NUCLEOTIDE SEQUENCE</scope>
    <source>
        <strain evidence="4">9264</strain>
    </source>
</reference>
<dbReference type="InterPro" id="IPR003509">
    <property type="entry name" value="UPF0102_YraN-like"/>
</dbReference>
<evidence type="ECO:0000256" key="2">
    <source>
        <dbReference type="HAMAP-Rule" id="MF_00048"/>
    </source>
</evidence>
<dbReference type="GO" id="GO:0003676">
    <property type="term" value="F:nucleic acid binding"/>
    <property type="evidence" value="ECO:0007669"/>
    <property type="project" value="InterPro"/>
</dbReference>
<dbReference type="Pfam" id="PF02021">
    <property type="entry name" value="UPF0102"/>
    <property type="match status" value="1"/>
</dbReference>
<dbReference type="SUPFAM" id="SSF52980">
    <property type="entry name" value="Restriction endonuclease-like"/>
    <property type="match status" value="1"/>
</dbReference>
<evidence type="ECO:0000313" key="5">
    <source>
        <dbReference type="Proteomes" id="UP000823889"/>
    </source>
</evidence>
<dbReference type="NCBIfam" id="TIGR00252">
    <property type="entry name" value="YraN family protein"/>
    <property type="match status" value="1"/>
</dbReference>
<dbReference type="PANTHER" id="PTHR34039">
    <property type="entry name" value="UPF0102 PROTEIN YRAN"/>
    <property type="match status" value="1"/>
</dbReference>
<protein>
    <recommendedName>
        <fullName evidence="2">UPF0102 protein H9906_02525</fullName>
    </recommendedName>
</protein>
<name>A0A9D2RF35_9BURK</name>
<sequence length="186" mass="21201">MAHSTHDPLTLALQAAAHAQRRQQQRQKRQTRRGAKRRVRTEEPNLDLPSSTTTHSGALDPPALSKLRSPTQQVGDQYEAHAAKLVQADGWAILGQNCHTPFGEIDIIAAKPQQLLFIEVRFRRHTRYGGALHSLSRAKQQRIIRSALWLLPRLRAQFFNHSTVRYRFDFIAFEGDDAHWVPNAFA</sequence>